<evidence type="ECO:0000313" key="2">
    <source>
        <dbReference type="EMBL" id="MEF3078364.1"/>
    </source>
</evidence>
<proteinExistence type="predicted"/>
<dbReference type="RefSeq" id="WP_331809139.1">
    <property type="nucleotide sequence ID" value="NZ_JAZHOU010000001.1"/>
</dbReference>
<name>A0ABU7W346_9FLAO</name>
<keyword evidence="1" id="KW-0472">Membrane</keyword>
<gene>
    <name evidence="2" type="ORF">V1468_05045</name>
</gene>
<keyword evidence="3" id="KW-1185">Reference proteome</keyword>
<evidence type="ECO:0000313" key="3">
    <source>
        <dbReference type="Proteomes" id="UP001356704"/>
    </source>
</evidence>
<dbReference type="Proteomes" id="UP001356704">
    <property type="component" value="Unassembled WGS sequence"/>
</dbReference>
<accession>A0ABU7W346</accession>
<evidence type="ECO:0000256" key="1">
    <source>
        <dbReference type="SAM" id="Phobius"/>
    </source>
</evidence>
<sequence length="185" mass="21366">MKTYYIKKEGIDDYVNRETKKKMRISAIGFFIFFILMFAFTYSYGVHKILMLPLVIFFLIILGVLYTSSLSQNKNLIDLTCFVFSEESVSKLLDKEQLNLMNKVGVSRNEHRYGVKFNKTIKFSNIESTTIKANEIVIKSKDYDFTTGNGKISIPKEIEDYETIKAEIIKNAATYKLKLTENTNG</sequence>
<protein>
    <submittedName>
        <fullName evidence="2">Uncharacterized protein</fullName>
    </submittedName>
</protein>
<feature type="transmembrane region" description="Helical" evidence="1">
    <location>
        <begin position="50"/>
        <end position="67"/>
    </location>
</feature>
<keyword evidence="1" id="KW-0812">Transmembrane</keyword>
<comment type="caution">
    <text evidence="2">The sequence shown here is derived from an EMBL/GenBank/DDBJ whole genome shotgun (WGS) entry which is preliminary data.</text>
</comment>
<dbReference type="EMBL" id="JAZHOU010000001">
    <property type="protein sequence ID" value="MEF3078364.1"/>
    <property type="molecule type" value="Genomic_DNA"/>
</dbReference>
<feature type="transmembrane region" description="Helical" evidence="1">
    <location>
        <begin position="25"/>
        <end position="44"/>
    </location>
</feature>
<organism evidence="2 3">
    <name type="scientific">Winogradskyella poriferorum</name>
    <dbReference type="NCBI Taxonomy" id="307627"/>
    <lineage>
        <taxon>Bacteria</taxon>
        <taxon>Pseudomonadati</taxon>
        <taxon>Bacteroidota</taxon>
        <taxon>Flavobacteriia</taxon>
        <taxon>Flavobacteriales</taxon>
        <taxon>Flavobacteriaceae</taxon>
        <taxon>Winogradskyella</taxon>
    </lineage>
</organism>
<keyword evidence="1" id="KW-1133">Transmembrane helix</keyword>
<reference evidence="2 3" key="1">
    <citation type="submission" date="2024-02" db="EMBL/GenBank/DDBJ databases">
        <title>Winogradskyella poriferorum JCM 12885.</title>
        <authorList>
            <person name="Zhang D.-F."/>
            <person name="Fu Z.-Y."/>
        </authorList>
    </citation>
    <scope>NUCLEOTIDE SEQUENCE [LARGE SCALE GENOMIC DNA]</scope>
    <source>
        <strain evidence="2 3">JCM 12885</strain>
    </source>
</reference>